<keyword evidence="5 7" id="KW-0472">Membrane</keyword>
<comment type="similarity">
    <text evidence="7">Belongs to the TonB-dependent receptor family.</text>
</comment>
<proteinExistence type="inferred from homology"/>
<gene>
    <name evidence="8" type="ORF">PZL22_003831</name>
</gene>
<evidence type="ECO:0000256" key="6">
    <source>
        <dbReference type="ARBA" id="ARBA00023237"/>
    </source>
</evidence>
<evidence type="ECO:0000256" key="2">
    <source>
        <dbReference type="ARBA" id="ARBA00022448"/>
    </source>
</evidence>
<evidence type="ECO:0000313" key="8">
    <source>
        <dbReference type="EMBL" id="WHS92748.1"/>
    </source>
</evidence>
<evidence type="ECO:0000256" key="5">
    <source>
        <dbReference type="ARBA" id="ARBA00023136"/>
    </source>
</evidence>
<keyword evidence="3 7" id="KW-1134">Transmembrane beta strand</keyword>
<dbReference type="PROSITE" id="PS52016">
    <property type="entry name" value="TONB_DEPENDENT_REC_3"/>
    <property type="match status" value="1"/>
</dbReference>
<dbReference type="SUPFAM" id="SSF56935">
    <property type="entry name" value="Porins"/>
    <property type="match status" value="1"/>
</dbReference>
<keyword evidence="4 7" id="KW-0812">Transmembrane</keyword>
<reference evidence="8 9" key="1">
    <citation type="submission" date="2023-03" db="EMBL/GenBank/DDBJ databases">
        <authorList>
            <person name="Menendez E."/>
            <person name="Kaur S."/>
            <person name="Flores-Felix J.D."/>
            <person name="diCenzo G.C."/>
            <person name="Peix A."/>
            <person name="Velazquez E."/>
        </authorList>
    </citation>
    <scope>NUCLEOTIDE SEQUENCE [LARGE SCALE GENOMIC DNA]</scope>
    <source>
        <strain evidence="8 9">CCBAU 71714</strain>
    </source>
</reference>
<evidence type="ECO:0000256" key="7">
    <source>
        <dbReference type="PROSITE-ProRule" id="PRU01360"/>
    </source>
</evidence>
<keyword evidence="9" id="KW-1185">Reference proteome</keyword>
<evidence type="ECO:0000313" key="9">
    <source>
        <dbReference type="Proteomes" id="UP001233264"/>
    </source>
</evidence>
<comment type="subcellular location">
    <subcellularLocation>
        <location evidence="1 7">Cell outer membrane</location>
        <topology evidence="1 7">Multi-pass membrane protein</topology>
    </subcellularLocation>
</comment>
<sequence length="76" mass="8489">MKSLRPTHPNTIGQKGFFLVDLGLSWKVSEQVVADVFVNNVFDETYAVYGFTEATYGNLYQLGTGRAFGGRVSFKF</sequence>
<dbReference type="Gene3D" id="2.40.170.20">
    <property type="entry name" value="TonB-dependent receptor, beta-barrel domain"/>
    <property type="match status" value="1"/>
</dbReference>
<dbReference type="Proteomes" id="UP001233264">
    <property type="component" value="Chromosome"/>
</dbReference>
<keyword evidence="2 7" id="KW-0813">Transport</keyword>
<evidence type="ECO:0000256" key="4">
    <source>
        <dbReference type="ARBA" id="ARBA00022692"/>
    </source>
</evidence>
<evidence type="ECO:0000256" key="1">
    <source>
        <dbReference type="ARBA" id="ARBA00004571"/>
    </source>
</evidence>
<protein>
    <submittedName>
        <fullName evidence="8">TonB-dependent receptor</fullName>
    </submittedName>
</protein>
<keyword evidence="6 7" id="KW-0998">Cell outer membrane</keyword>
<keyword evidence="8" id="KW-0675">Receptor</keyword>
<name>A0ABY8T4E8_9HYPH</name>
<organism evidence="8 9">
    <name type="scientific">Sinorhizobium kummerowiae</name>
    <dbReference type="NCBI Taxonomy" id="158892"/>
    <lineage>
        <taxon>Bacteria</taxon>
        <taxon>Pseudomonadati</taxon>
        <taxon>Pseudomonadota</taxon>
        <taxon>Alphaproteobacteria</taxon>
        <taxon>Hyphomicrobiales</taxon>
        <taxon>Rhizobiaceae</taxon>
        <taxon>Sinorhizobium/Ensifer group</taxon>
        <taxon>Sinorhizobium</taxon>
    </lineage>
</organism>
<dbReference type="EMBL" id="CP120365">
    <property type="protein sequence ID" value="WHS92748.1"/>
    <property type="molecule type" value="Genomic_DNA"/>
</dbReference>
<dbReference type="InterPro" id="IPR039426">
    <property type="entry name" value="TonB-dep_rcpt-like"/>
</dbReference>
<evidence type="ECO:0000256" key="3">
    <source>
        <dbReference type="ARBA" id="ARBA00022452"/>
    </source>
</evidence>
<dbReference type="InterPro" id="IPR036942">
    <property type="entry name" value="Beta-barrel_TonB_sf"/>
</dbReference>
<dbReference type="RefSeq" id="WP_088194600.1">
    <property type="nucleotide sequence ID" value="NZ_CP120365.1"/>
</dbReference>
<accession>A0ABY8T4E8</accession>